<evidence type="ECO:0000313" key="2">
    <source>
        <dbReference type="EMBL" id="CAB4124149.1"/>
    </source>
</evidence>
<proteinExistence type="predicted"/>
<gene>
    <name evidence="3" type="ORF">UFOVP34_63</name>
    <name evidence="2" type="ORF">UFOVP51_43</name>
</gene>
<dbReference type="InterPro" id="IPR036390">
    <property type="entry name" value="WH_DNA-bd_sf"/>
</dbReference>
<dbReference type="SUPFAM" id="SSF46785">
    <property type="entry name" value="Winged helix' DNA-binding domain"/>
    <property type="match status" value="1"/>
</dbReference>
<dbReference type="Pfam" id="PF01047">
    <property type="entry name" value="MarR"/>
    <property type="match status" value="1"/>
</dbReference>
<organism evidence="2">
    <name type="scientific">uncultured Caudovirales phage</name>
    <dbReference type="NCBI Taxonomy" id="2100421"/>
    <lineage>
        <taxon>Viruses</taxon>
        <taxon>Duplodnaviria</taxon>
        <taxon>Heunggongvirae</taxon>
        <taxon>Uroviricota</taxon>
        <taxon>Caudoviricetes</taxon>
        <taxon>Peduoviridae</taxon>
        <taxon>Maltschvirus</taxon>
        <taxon>Maltschvirus maltsch</taxon>
    </lineage>
</organism>
<reference evidence="2" key="1">
    <citation type="submission" date="2020-04" db="EMBL/GenBank/DDBJ databases">
        <authorList>
            <person name="Chiriac C."/>
            <person name="Salcher M."/>
            <person name="Ghai R."/>
            <person name="Kavagutti S V."/>
        </authorList>
    </citation>
    <scope>NUCLEOTIDE SEQUENCE</scope>
</reference>
<protein>
    <submittedName>
        <fullName evidence="2">MarR-type HTH domain containing protein</fullName>
    </submittedName>
</protein>
<name>A0A6J5KVS9_9CAUD</name>
<evidence type="ECO:0000313" key="3">
    <source>
        <dbReference type="EMBL" id="CAB4241032.1"/>
    </source>
</evidence>
<dbReference type="InterPro" id="IPR036388">
    <property type="entry name" value="WH-like_DNA-bd_sf"/>
</dbReference>
<evidence type="ECO:0000259" key="1">
    <source>
        <dbReference type="Pfam" id="PF01047"/>
    </source>
</evidence>
<dbReference type="InterPro" id="IPR000835">
    <property type="entry name" value="HTH_MarR-typ"/>
</dbReference>
<feature type="domain" description="HTH marR-type" evidence="1">
    <location>
        <begin position="39"/>
        <end position="77"/>
    </location>
</feature>
<dbReference type="EMBL" id="LR796177">
    <property type="protein sequence ID" value="CAB4124149.1"/>
    <property type="molecule type" value="Genomic_DNA"/>
</dbReference>
<dbReference type="GO" id="GO:0003700">
    <property type="term" value="F:DNA-binding transcription factor activity"/>
    <property type="evidence" value="ECO:0007669"/>
    <property type="project" value="InterPro"/>
</dbReference>
<dbReference type="EMBL" id="LR797816">
    <property type="protein sequence ID" value="CAB4241032.1"/>
    <property type="molecule type" value="Genomic_DNA"/>
</dbReference>
<accession>A0A6J5KVS9</accession>
<sequence length="104" mass="11842">MKDKELLLKAIDDYDLLTQSGKIVLKSLIKLAIDDVVIINIKELSKLSKVSRPAVYSSLKILEDSGFIERQTSPGSRLSSFLLKPQRFNTIINYYTVRKNFLHG</sequence>
<dbReference type="Gene3D" id="1.10.10.10">
    <property type="entry name" value="Winged helix-like DNA-binding domain superfamily/Winged helix DNA-binding domain"/>
    <property type="match status" value="1"/>
</dbReference>